<protein>
    <recommendedName>
        <fullName evidence="1">DUF1508 domain-containing protein</fullName>
    </recommendedName>
</protein>
<organism evidence="2 3">
    <name type="scientific">Gluconobacter wancherniae NBRC 103581</name>
    <dbReference type="NCBI Taxonomy" id="656744"/>
    <lineage>
        <taxon>Bacteria</taxon>
        <taxon>Pseudomonadati</taxon>
        <taxon>Pseudomonadota</taxon>
        <taxon>Alphaproteobacteria</taxon>
        <taxon>Acetobacterales</taxon>
        <taxon>Acetobacteraceae</taxon>
        <taxon>Gluconobacter</taxon>
    </lineage>
</organism>
<dbReference type="RefSeq" id="WP_146792953.1">
    <property type="nucleotide sequence ID" value="NZ_BARC01000005.1"/>
</dbReference>
<dbReference type="AlphaFoldDB" id="A0A511AVY9"/>
<dbReference type="InterPro" id="IPR010879">
    <property type="entry name" value="DUF1508"/>
</dbReference>
<feature type="domain" description="DUF1508" evidence="1">
    <location>
        <begin position="62"/>
        <end position="108"/>
    </location>
</feature>
<keyword evidence="3" id="KW-1185">Reference proteome</keyword>
<dbReference type="PANTHER" id="PTHR40606">
    <property type="match status" value="1"/>
</dbReference>
<accession>A0A511AVY9</accession>
<dbReference type="Gene3D" id="2.30.29.80">
    <property type="match status" value="1"/>
</dbReference>
<dbReference type="EMBL" id="BJUZ01000001">
    <property type="protein sequence ID" value="GEK92316.1"/>
    <property type="molecule type" value="Genomic_DNA"/>
</dbReference>
<evidence type="ECO:0000313" key="3">
    <source>
        <dbReference type="Proteomes" id="UP000321230"/>
    </source>
</evidence>
<reference evidence="2 3" key="1">
    <citation type="submission" date="2019-07" db="EMBL/GenBank/DDBJ databases">
        <title>Whole genome shotgun sequence of Gluconobacter wancherniae NBRC 103581.</title>
        <authorList>
            <person name="Hosoyama A."/>
            <person name="Uohara A."/>
            <person name="Ohji S."/>
            <person name="Ichikawa N."/>
        </authorList>
    </citation>
    <scope>NUCLEOTIDE SEQUENCE [LARGE SCALE GENOMIC DNA]</scope>
    <source>
        <strain evidence="2 3">NBRC 103581</strain>
    </source>
</reference>
<dbReference type="InterPro" id="IPR051141">
    <property type="entry name" value="UPF0339_domain"/>
</dbReference>
<name>A0A511AVY9_9PROT</name>
<sequence length="111" mass="11978">MSSKFELYIDHGGEFRFRLKAGNGEIILSSEGYRQKASAVNGIASVHANASNDAHYERKISSSGKPMFNLKAANGQVIGTSQLYSSESARDVGIESVKRNTASAVTVDRTH</sequence>
<dbReference type="OrthoDB" id="9802792at2"/>
<proteinExistence type="predicted"/>
<evidence type="ECO:0000313" key="2">
    <source>
        <dbReference type="EMBL" id="GEK92316.1"/>
    </source>
</evidence>
<dbReference type="InterPro" id="IPR036913">
    <property type="entry name" value="YegP-like_sf"/>
</dbReference>
<dbReference type="Pfam" id="PF07411">
    <property type="entry name" value="DUF1508"/>
    <property type="match status" value="2"/>
</dbReference>
<dbReference type="Proteomes" id="UP000321230">
    <property type="component" value="Unassembled WGS sequence"/>
</dbReference>
<dbReference type="PANTHER" id="PTHR40606:SF1">
    <property type="entry name" value="UPF0339 PROTEIN YEGP"/>
    <property type="match status" value="1"/>
</dbReference>
<evidence type="ECO:0000259" key="1">
    <source>
        <dbReference type="Pfam" id="PF07411"/>
    </source>
</evidence>
<comment type="caution">
    <text evidence="2">The sequence shown here is derived from an EMBL/GenBank/DDBJ whole genome shotgun (WGS) entry which is preliminary data.</text>
</comment>
<dbReference type="SUPFAM" id="SSF160113">
    <property type="entry name" value="YegP-like"/>
    <property type="match status" value="2"/>
</dbReference>
<gene>
    <name evidence="2" type="ORF">GWA01_00860</name>
</gene>
<feature type="domain" description="DUF1508" evidence="1">
    <location>
        <begin position="10"/>
        <end position="57"/>
    </location>
</feature>